<organism evidence="3 4">
    <name type="scientific">Parabacteroides distasonis</name>
    <dbReference type="NCBI Taxonomy" id="823"/>
    <lineage>
        <taxon>Bacteria</taxon>
        <taxon>Pseudomonadati</taxon>
        <taxon>Bacteroidota</taxon>
        <taxon>Bacteroidia</taxon>
        <taxon>Bacteroidales</taxon>
        <taxon>Tannerellaceae</taxon>
        <taxon>Parabacteroides</taxon>
    </lineage>
</organism>
<keyword evidence="1" id="KW-0472">Membrane</keyword>
<dbReference type="Pfam" id="PF07883">
    <property type="entry name" value="Cupin_2"/>
    <property type="match status" value="1"/>
</dbReference>
<dbReference type="InterPro" id="IPR013096">
    <property type="entry name" value="Cupin_2"/>
</dbReference>
<dbReference type="Gene3D" id="2.60.120.10">
    <property type="entry name" value="Jelly Rolls"/>
    <property type="match status" value="1"/>
</dbReference>
<dbReference type="Proteomes" id="UP000095591">
    <property type="component" value="Unassembled WGS sequence"/>
</dbReference>
<evidence type="ECO:0000313" key="3">
    <source>
        <dbReference type="EMBL" id="CUM87634.1"/>
    </source>
</evidence>
<evidence type="ECO:0000313" key="4">
    <source>
        <dbReference type="Proteomes" id="UP000095591"/>
    </source>
</evidence>
<dbReference type="AlphaFoldDB" id="A0A173SAT5"/>
<protein>
    <submittedName>
        <fullName evidence="3">Uncharacterized conserved protein, contains double-stranded beta-helix domain</fullName>
    </submittedName>
</protein>
<dbReference type="InterPro" id="IPR011051">
    <property type="entry name" value="RmlC_Cupin_sf"/>
</dbReference>
<dbReference type="InterPro" id="IPR047263">
    <property type="entry name" value="HNL-like_cupin"/>
</dbReference>
<sequence length="173" mass="19301">MMETNLSNGMNDRSYSRFFGFVIVMSAVLFSFSSCLEGKKEEGVKTAEALIFPADAKASSEYNTGDVYVSLLKESGNTMIAHFIFKPYSRNFWHYHPDAEQTLLVLDGEGYYQEEGGEKRVIRKGDVIVTPPNVCHWNGATPGSSIVCMTVTEHAIENHAVQLRAVTDKEYAN</sequence>
<feature type="transmembrane region" description="Helical" evidence="1">
    <location>
        <begin position="15"/>
        <end position="36"/>
    </location>
</feature>
<dbReference type="CDD" id="cd02233">
    <property type="entry name" value="cupin_HNL-like"/>
    <property type="match status" value="1"/>
</dbReference>
<evidence type="ECO:0000256" key="1">
    <source>
        <dbReference type="SAM" id="Phobius"/>
    </source>
</evidence>
<dbReference type="RefSeq" id="WP_044546386.1">
    <property type="nucleotide sequence ID" value="NZ_CDRH01000615.1"/>
</dbReference>
<dbReference type="InterPro" id="IPR014710">
    <property type="entry name" value="RmlC-like_jellyroll"/>
</dbReference>
<keyword evidence="1" id="KW-0812">Transmembrane</keyword>
<name>A0A173SAT5_PARDI</name>
<dbReference type="PANTHER" id="PTHR43698:SF1">
    <property type="entry name" value="BLL4564 PROTEIN"/>
    <property type="match status" value="1"/>
</dbReference>
<evidence type="ECO:0000259" key="2">
    <source>
        <dbReference type="Pfam" id="PF07883"/>
    </source>
</evidence>
<dbReference type="EMBL" id="CYXP01000001">
    <property type="protein sequence ID" value="CUM87634.1"/>
    <property type="molecule type" value="Genomic_DNA"/>
</dbReference>
<keyword evidence="1" id="KW-1133">Transmembrane helix</keyword>
<dbReference type="SUPFAM" id="SSF51182">
    <property type="entry name" value="RmlC-like cupins"/>
    <property type="match status" value="1"/>
</dbReference>
<gene>
    <name evidence="3" type="ORF">ERS852429_01013</name>
</gene>
<reference evidence="3 4" key="1">
    <citation type="submission" date="2015-09" db="EMBL/GenBank/DDBJ databases">
        <authorList>
            <consortium name="Pathogen Informatics"/>
        </authorList>
    </citation>
    <scope>NUCLEOTIDE SEQUENCE [LARGE SCALE GENOMIC DNA]</scope>
    <source>
        <strain evidence="3 4">2789STDY5608872</strain>
    </source>
</reference>
<accession>A0A173SAT5</accession>
<feature type="domain" description="Cupin type-2" evidence="2">
    <location>
        <begin position="84"/>
        <end position="139"/>
    </location>
</feature>
<dbReference type="PANTHER" id="PTHR43698">
    <property type="entry name" value="RIBD C-TERMINAL DOMAIN CONTAINING PROTEIN"/>
    <property type="match status" value="1"/>
</dbReference>
<proteinExistence type="predicted"/>